<evidence type="ECO:0000313" key="3">
    <source>
        <dbReference type="Proteomes" id="UP001172778"/>
    </source>
</evidence>
<accession>A0ABT7E349</accession>
<evidence type="ECO:0000256" key="1">
    <source>
        <dbReference type="SAM" id="MobiDB-lite"/>
    </source>
</evidence>
<sequence length="297" mass="33010">MTTNTNTRYFDLHAEISGFFQRPRQLACKGKPTYVGFLAVRPHPQDPAKVAYTYFDLKVLCPEALKQIQTITDQVGSGKQVAARILISDLYIDPYDFLNPETKQVEKRTLVKGRLIKMLSPIELSNKRDALDVLTRLGGIAVRGAGYLNDVRDLGNRTVSTINAMHGEPELDGQKMKWAQTRFSLAVPAEIKPYIDFLRTGVMNQQSVFVSFKAENFFIDSFQIKKGVRAGETIHFLNGGLTKLSMASVAGERVDFAKILNTASGTTETQPEMTESMAPDAEQQDVHDEGEYLPAAA</sequence>
<dbReference type="InterPro" id="IPR021960">
    <property type="entry name" value="DUF3577"/>
</dbReference>
<feature type="region of interest" description="Disordered" evidence="1">
    <location>
        <begin position="263"/>
        <end position="297"/>
    </location>
</feature>
<dbReference type="EMBL" id="JARRAF010000050">
    <property type="protein sequence ID" value="MDK2126753.1"/>
    <property type="molecule type" value="Genomic_DNA"/>
</dbReference>
<gene>
    <name evidence="2" type="ORF">PZA18_22150</name>
</gene>
<dbReference type="RefSeq" id="WP_284103075.1">
    <property type="nucleotide sequence ID" value="NZ_JARRAF010000050.1"/>
</dbReference>
<feature type="compositionally biased region" description="Polar residues" evidence="1">
    <location>
        <begin position="263"/>
        <end position="273"/>
    </location>
</feature>
<proteinExistence type="predicted"/>
<evidence type="ECO:0000313" key="2">
    <source>
        <dbReference type="EMBL" id="MDK2126753.1"/>
    </source>
</evidence>
<comment type="caution">
    <text evidence="2">The sequence shown here is derived from an EMBL/GenBank/DDBJ whole genome shotgun (WGS) entry which is preliminary data.</text>
</comment>
<keyword evidence="3" id="KW-1185">Reference proteome</keyword>
<reference evidence="2" key="1">
    <citation type="submission" date="2023-03" db="EMBL/GenBank/DDBJ databases">
        <title>Chitinimonas shenzhenensis gen. nov., sp. nov., a novel member of family Burkholderiaceae isolated from activated sludge collected in Shen Zhen, China.</title>
        <authorList>
            <person name="Wang X."/>
        </authorList>
    </citation>
    <scope>NUCLEOTIDE SEQUENCE</scope>
    <source>
        <strain evidence="2">DQS-5</strain>
    </source>
</reference>
<dbReference type="Proteomes" id="UP001172778">
    <property type="component" value="Unassembled WGS sequence"/>
</dbReference>
<protein>
    <submittedName>
        <fullName evidence="2">DUF3577 domain-containing protein</fullName>
    </submittedName>
</protein>
<dbReference type="Pfam" id="PF12101">
    <property type="entry name" value="DUF3577"/>
    <property type="match status" value="2"/>
</dbReference>
<name>A0ABT7E349_9NEIS</name>
<organism evidence="2 3">
    <name type="scientific">Parachitinimonas caeni</name>
    <dbReference type="NCBI Taxonomy" id="3031301"/>
    <lineage>
        <taxon>Bacteria</taxon>
        <taxon>Pseudomonadati</taxon>
        <taxon>Pseudomonadota</taxon>
        <taxon>Betaproteobacteria</taxon>
        <taxon>Neisseriales</taxon>
        <taxon>Chitinibacteraceae</taxon>
        <taxon>Parachitinimonas</taxon>
    </lineage>
</organism>